<feature type="domain" description="Outer membrane protein SusF/SusE-like C-terminal" evidence="2">
    <location>
        <begin position="382"/>
        <end position="482"/>
    </location>
</feature>
<dbReference type="Proteomes" id="UP000252733">
    <property type="component" value="Unassembled WGS sequence"/>
</dbReference>
<reference evidence="3 4" key="1">
    <citation type="submission" date="2018-07" db="EMBL/GenBank/DDBJ databases">
        <title>Freshwater and sediment microbial communities from various areas in North America, analyzing microbe dynamics in response to fracking.</title>
        <authorList>
            <person name="Lamendella R."/>
        </authorList>
    </citation>
    <scope>NUCLEOTIDE SEQUENCE [LARGE SCALE GENOMIC DNA]</scope>
    <source>
        <strain evidence="3 4">160A</strain>
    </source>
</reference>
<evidence type="ECO:0000259" key="2">
    <source>
        <dbReference type="Pfam" id="PF16411"/>
    </source>
</evidence>
<dbReference type="Pfam" id="PF14292">
    <property type="entry name" value="SusE"/>
    <property type="match status" value="1"/>
</dbReference>
<name>A0A368V095_9BACT</name>
<dbReference type="InterPro" id="IPR025970">
    <property type="entry name" value="SusE"/>
</dbReference>
<evidence type="ECO:0000259" key="1">
    <source>
        <dbReference type="Pfam" id="PF14292"/>
    </source>
</evidence>
<dbReference type="PROSITE" id="PS51257">
    <property type="entry name" value="PROKAR_LIPOPROTEIN"/>
    <property type="match status" value="1"/>
</dbReference>
<dbReference type="Pfam" id="PF16411">
    <property type="entry name" value="SusF_SusE"/>
    <property type="match status" value="1"/>
</dbReference>
<gene>
    <name evidence="3" type="ORF">DFO77_111129</name>
</gene>
<proteinExistence type="predicted"/>
<dbReference type="InterPro" id="IPR032187">
    <property type="entry name" value="SusF/SusE-like_C"/>
</dbReference>
<comment type="caution">
    <text evidence="3">The sequence shown here is derived from an EMBL/GenBank/DDBJ whole genome shotgun (WGS) entry which is preliminary data.</text>
</comment>
<dbReference type="AlphaFoldDB" id="A0A368V095"/>
<protein>
    <submittedName>
        <fullName evidence="3">Uncharacterized protein DUF5019</fullName>
    </submittedName>
</protein>
<dbReference type="Gene3D" id="2.60.40.3620">
    <property type="match status" value="3"/>
</dbReference>
<keyword evidence="4" id="KW-1185">Reference proteome</keyword>
<sequence>MQTTYKNILRRNSLGRLPLYFMAILMGWSVQSCSDDYDDVEIAMGEPVSISVSGSEIDLTQKQADAEAVSFVWTTGSNMGTGSSISYTLELDRAGNDFVSAMSYNMGKAVYQKTFTHKELNNLLLDYFGVEANTAVELDARITANVAADEVEVQTATSQVTVRSYLPVSETLYLIGDAAPNGWSADAATALSPDPSDPTTFSYQGPLSAGELKFITDLGQFMPSYNKGVDANTLVYRTEDAQPDDKFLIEESGIYAIELNLVDLAISIEKQAGPAYDVLYMVGDATPNGWDIANAVEMTQNPDNLFQFTWEGVLTPGEFKIPVNRNTDFGQDMFMPQPEDPSKAFLHEGGKDGDYKWQIENENYYYVTLDLSDMTISIEPFELYIVGSAAPNGWDIGNATPLTQDPDNWYIFTYEGNLNAGEFKFPVNQNSDWGQDMYMRDPLDASKMYRHIGGDDDDSKWIIAEGDAGSYILTLNVQDLTIDIQKQ</sequence>
<accession>A0A368V095</accession>
<evidence type="ECO:0000313" key="4">
    <source>
        <dbReference type="Proteomes" id="UP000252733"/>
    </source>
</evidence>
<organism evidence="3 4">
    <name type="scientific">Marinilabilia salmonicolor</name>
    <dbReference type="NCBI Taxonomy" id="989"/>
    <lineage>
        <taxon>Bacteria</taxon>
        <taxon>Pseudomonadati</taxon>
        <taxon>Bacteroidota</taxon>
        <taxon>Bacteroidia</taxon>
        <taxon>Marinilabiliales</taxon>
        <taxon>Marinilabiliaceae</taxon>
        <taxon>Marinilabilia</taxon>
    </lineage>
</organism>
<dbReference type="GO" id="GO:2001070">
    <property type="term" value="F:starch binding"/>
    <property type="evidence" value="ECO:0007669"/>
    <property type="project" value="InterPro"/>
</dbReference>
<dbReference type="RefSeq" id="WP_181872071.1">
    <property type="nucleotide sequence ID" value="NZ_QPIZ01000011.1"/>
</dbReference>
<feature type="domain" description="SusE outer membrane protein" evidence="1">
    <location>
        <begin position="36"/>
        <end position="142"/>
    </location>
</feature>
<dbReference type="EMBL" id="QPIZ01000011">
    <property type="protein sequence ID" value="RCW34627.1"/>
    <property type="molecule type" value="Genomic_DNA"/>
</dbReference>
<dbReference type="GO" id="GO:0019867">
    <property type="term" value="C:outer membrane"/>
    <property type="evidence" value="ECO:0007669"/>
    <property type="project" value="InterPro"/>
</dbReference>
<evidence type="ECO:0000313" key="3">
    <source>
        <dbReference type="EMBL" id="RCW34627.1"/>
    </source>
</evidence>